<organism evidence="3 4">
    <name type="scientific">Cephus cinctus</name>
    <name type="common">Wheat stem sawfly</name>
    <dbReference type="NCBI Taxonomy" id="211228"/>
    <lineage>
        <taxon>Eukaryota</taxon>
        <taxon>Metazoa</taxon>
        <taxon>Ecdysozoa</taxon>
        <taxon>Arthropoda</taxon>
        <taxon>Hexapoda</taxon>
        <taxon>Insecta</taxon>
        <taxon>Pterygota</taxon>
        <taxon>Neoptera</taxon>
        <taxon>Endopterygota</taxon>
        <taxon>Hymenoptera</taxon>
        <taxon>Cephoidea</taxon>
        <taxon>Cephidae</taxon>
        <taxon>Cephus</taxon>
    </lineage>
</organism>
<dbReference type="InterPro" id="IPR025875">
    <property type="entry name" value="Leu-rich_rpt_4"/>
</dbReference>
<sequence length="356" mass="40798">MVKLTTAYVERKCSETQSNKSLTKEIDKHHLQRITHLYMNDKFINAIGNFAACKNLKVIYLQNNCISKIENLHFAVNLTHLYLQHNNIMKIENLGTLRNLTKLYLGYNNISIVEGLENLENLIELHIERQRIAPGELLCFDPRTVATLSNCLKVLNVTGNKMNSLRQINDFRFLEILEVKNNSIQDIEDLTESVNALIRLRELFLQGNPVTQCYRYRENLIANSESLVNLDGKDISEICRQFMKKFKTEKLLRQIRRPSKMTLSDDITNSLNLPPAFKRSVSRAIFHQSDPKLSITVTTASGETHPQIFPAWKSASGIKGLRENRIKPRPFWKVSSRSKQSLHSPSVSSVIALPPI</sequence>
<dbReference type="InterPro" id="IPR050836">
    <property type="entry name" value="SDS22/Internalin_LRR"/>
</dbReference>
<dbReference type="RefSeq" id="XP_015607168.1">
    <property type="nucleotide sequence ID" value="XM_015751682.2"/>
</dbReference>
<dbReference type="GeneID" id="107273466"/>
<keyword evidence="2" id="KW-0677">Repeat</keyword>
<dbReference type="SMART" id="SM00365">
    <property type="entry name" value="LRR_SD22"/>
    <property type="match status" value="4"/>
</dbReference>
<proteinExistence type="predicted"/>
<dbReference type="PANTHER" id="PTHR46652">
    <property type="entry name" value="LEUCINE-RICH REPEAT AND IQ DOMAIN-CONTAINING PROTEIN 1-RELATED"/>
    <property type="match status" value="1"/>
</dbReference>
<dbReference type="AlphaFoldDB" id="A0AAJ7CDA7"/>
<dbReference type="InterPro" id="IPR001611">
    <property type="entry name" value="Leu-rich_rpt"/>
</dbReference>
<dbReference type="KEGG" id="ccin:107273466"/>
<name>A0AAJ7CDA7_CEPCN</name>
<dbReference type="Proteomes" id="UP000694920">
    <property type="component" value="Unplaced"/>
</dbReference>
<keyword evidence="3" id="KW-1185">Reference proteome</keyword>
<dbReference type="CDD" id="cd21340">
    <property type="entry name" value="PPP1R42"/>
    <property type="match status" value="1"/>
</dbReference>
<dbReference type="SUPFAM" id="SSF52058">
    <property type="entry name" value="L domain-like"/>
    <property type="match status" value="1"/>
</dbReference>
<evidence type="ECO:0000256" key="1">
    <source>
        <dbReference type="ARBA" id="ARBA00022614"/>
    </source>
</evidence>
<dbReference type="Pfam" id="PF12799">
    <property type="entry name" value="LRR_4"/>
    <property type="match status" value="1"/>
</dbReference>
<keyword evidence="1" id="KW-0433">Leucine-rich repeat</keyword>
<dbReference type="Gene3D" id="3.80.10.10">
    <property type="entry name" value="Ribonuclease Inhibitor"/>
    <property type="match status" value="2"/>
</dbReference>
<accession>A0AAJ7CDA7</accession>
<dbReference type="PANTHER" id="PTHR46652:SF3">
    <property type="entry name" value="LEUCINE-RICH REPEAT-CONTAINING PROTEIN 9"/>
    <property type="match status" value="1"/>
</dbReference>
<gene>
    <name evidence="4" type="primary">LOC107273466</name>
</gene>
<evidence type="ECO:0000313" key="4">
    <source>
        <dbReference type="RefSeq" id="XP_015607168.1"/>
    </source>
</evidence>
<protein>
    <submittedName>
        <fullName evidence="4">Protein phosphatase 1 regulatory subunit 42</fullName>
    </submittedName>
</protein>
<evidence type="ECO:0000256" key="2">
    <source>
        <dbReference type="ARBA" id="ARBA00022737"/>
    </source>
</evidence>
<evidence type="ECO:0000313" key="3">
    <source>
        <dbReference type="Proteomes" id="UP000694920"/>
    </source>
</evidence>
<dbReference type="InterPro" id="IPR032675">
    <property type="entry name" value="LRR_dom_sf"/>
</dbReference>
<dbReference type="PROSITE" id="PS51450">
    <property type="entry name" value="LRR"/>
    <property type="match status" value="4"/>
</dbReference>
<reference evidence="4" key="1">
    <citation type="submission" date="2025-08" db="UniProtKB">
        <authorList>
            <consortium name="RefSeq"/>
        </authorList>
    </citation>
    <scope>IDENTIFICATION</scope>
</reference>